<evidence type="ECO:0000313" key="8">
    <source>
        <dbReference type="EMBL" id="JAB72683.1"/>
    </source>
</evidence>
<protein>
    <submittedName>
        <fullName evidence="8">Putative conserved secreted protein</fullName>
    </submittedName>
</protein>
<evidence type="ECO:0000256" key="4">
    <source>
        <dbReference type="ARBA" id="ARBA00023180"/>
    </source>
</evidence>
<accession>V5HGR4</accession>
<feature type="signal peptide" evidence="7">
    <location>
        <begin position="1"/>
        <end position="23"/>
    </location>
</feature>
<organism evidence="8">
    <name type="scientific">Ixodes ricinus</name>
    <name type="common">Common tick</name>
    <name type="synonym">Acarus ricinus</name>
    <dbReference type="NCBI Taxonomy" id="34613"/>
    <lineage>
        <taxon>Eukaryota</taxon>
        <taxon>Metazoa</taxon>
        <taxon>Ecdysozoa</taxon>
        <taxon>Arthropoda</taxon>
        <taxon>Chelicerata</taxon>
        <taxon>Arachnida</taxon>
        <taxon>Acari</taxon>
        <taxon>Parasitiformes</taxon>
        <taxon>Ixodida</taxon>
        <taxon>Ixodoidea</taxon>
        <taxon>Ixodidae</taxon>
        <taxon>Ixodinae</taxon>
        <taxon>Ixodes</taxon>
    </lineage>
</organism>
<dbReference type="Pfam" id="PF12115">
    <property type="entry name" value="Salp15"/>
    <property type="match status" value="1"/>
</dbReference>
<comment type="similarity">
    <text evidence="5">Belongs to the salp15 family.</text>
</comment>
<evidence type="ECO:0000256" key="1">
    <source>
        <dbReference type="ARBA" id="ARBA00004613"/>
    </source>
</evidence>
<evidence type="ECO:0000256" key="6">
    <source>
        <dbReference type="SAM" id="MobiDB-lite"/>
    </source>
</evidence>
<sequence>MFKLSFLIVFVLAVFCFVDQFNSEEIQEESAAGSSSEGKETKTDNEEQNESSSEKPKKPLGHELPGFIGDPKEKNEYMRKLHEECEKKHHLWLTNERNITFLNCTYNCLSQTGSQPPKEVRIPPGMLCNYNTTCPESGKCPEPPATIPSC</sequence>
<evidence type="ECO:0000256" key="3">
    <source>
        <dbReference type="ARBA" id="ARBA00022729"/>
    </source>
</evidence>
<dbReference type="InterPro" id="IPR021971">
    <property type="entry name" value="Salp15"/>
</dbReference>
<proteinExistence type="evidence at transcript level"/>
<reference evidence="8" key="1">
    <citation type="journal article" date="2015" name="Sci. Rep.">
        <title>Tissue- and time-dependent transcription in Ixodes ricinus salivary glands and midguts when blood feeding on the vertebrate host.</title>
        <authorList>
            <person name="Kotsyfakis M."/>
            <person name="Schwarz A."/>
            <person name="Erhart J."/>
            <person name="Ribeiro J.M."/>
        </authorList>
    </citation>
    <scope>NUCLEOTIDE SEQUENCE</scope>
    <source>
        <tissue evidence="8">Salivary gland and midgut</tissue>
    </source>
</reference>
<feature type="compositionally biased region" description="Basic and acidic residues" evidence="6">
    <location>
        <begin position="52"/>
        <end position="61"/>
    </location>
</feature>
<dbReference type="EMBL" id="GANP01011785">
    <property type="protein sequence ID" value="JAB72683.1"/>
    <property type="molecule type" value="mRNA"/>
</dbReference>
<feature type="region of interest" description="Disordered" evidence="6">
    <location>
        <begin position="27"/>
        <end position="73"/>
    </location>
</feature>
<evidence type="ECO:0000256" key="7">
    <source>
        <dbReference type="SAM" id="SignalP"/>
    </source>
</evidence>
<dbReference type="GO" id="GO:0005576">
    <property type="term" value="C:extracellular region"/>
    <property type="evidence" value="ECO:0007669"/>
    <property type="project" value="UniProtKB-SubCell"/>
</dbReference>
<name>V5HGR4_IXORI</name>
<dbReference type="AlphaFoldDB" id="V5HGR4"/>
<evidence type="ECO:0000256" key="5">
    <source>
        <dbReference type="ARBA" id="ARBA00034321"/>
    </source>
</evidence>
<keyword evidence="2" id="KW-0964">Secreted</keyword>
<comment type="subcellular location">
    <subcellularLocation>
        <location evidence="1">Secreted</location>
    </subcellularLocation>
</comment>
<feature type="chain" id="PRO_5004735631" evidence="7">
    <location>
        <begin position="24"/>
        <end position="150"/>
    </location>
</feature>
<keyword evidence="3 7" id="KW-0732">Signal</keyword>
<keyword evidence="4" id="KW-0325">Glycoprotein</keyword>
<evidence type="ECO:0000256" key="2">
    <source>
        <dbReference type="ARBA" id="ARBA00022525"/>
    </source>
</evidence>